<dbReference type="KEGG" id="pfla:Pflav_030140"/>
<evidence type="ECO:0000256" key="1">
    <source>
        <dbReference type="ARBA" id="ARBA00006484"/>
    </source>
</evidence>
<dbReference type="EMBL" id="AP022870">
    <property type="protein sequence ID" value="BCB76604.1"/>
    <property type="molecule type" value="Genomic_DNA"/>
</dbReference>
<dbReference type="Pfam" id="PF13561">
    <property type="entry name" value="adh_short_C2"/>
    <property type="match status" value="1"/>
</dbReference>
<dbReference type="FunFam" id="3.40.50.720:FF:000084">
    <property type="entry name" value="Short-chain dehydrogenase reductase"/>
    <property type="match status" value="1"/>
</dbReference>
<evidence type="ECO:0000256" key="2">
    <source>
        <dbReference type="ARBA" id="ARBA00023002"/>
    </source>
</evidence>
<dbReference type="RefSeq" id="WP_173036613.1">
    <property type="nucleotide sequence ID" value="NZ_AP022870.1"/>
</dbReference>
<accession>A0A6F8XRZ4</accession>
<dbReference type="Proteomes" id="UP000502508">
    <property type="component" value="Chromosome"/>
</dbReference>
<dbReference type="GO" id="GO:0016491">
    <property type="term" value="F:oxidoreductase activity"/>
    <property type="evidence" value="ECO:0007669"/>
    <property type="project" value="UniProtKB-KW"/>
</dbReference>
<proteinExistence type="inferred from homology"/>
<comment type="similarity">
    <text evidence="1">Belongs to the short-chain dehydrogenases/reductases (SDR) family.</text>
</comment>
<dbReference type="PRINTS" id="PR00081">
    <property type="entry name" value="GDHRDH"/>
</dbReference>
<keyword evidence="2" id="KW-0560">Oxidoreductase</keyword>
<keyword evidence="4" id="KW-1185">Reference proteome</keyword>
<evidence type="ECO:0000313" key="3">
    <source>
        <dbReference type="EMBL" id="BCB76604.1"/>
    </source>
</evidence>
<name>A0A6F8XRZ4_9ACTN</name>
<reference evidence="3 4" key="1">
    <citation type="submission" date="2020-03" db="EMBL/GenBank/DDBJ databases">
        <title>Whole genome shotgun sequence of Phytohabitans flavus NBRC 107702.</title>
        <authorList>
            <person name="Komaki H."/>
            <person name="Tamura T."/>
        </authorList>
    </citation>
    <scope>NUCLEOTIDE SEQUENCE [LARGE SCALE GENOMIC DNA]</scope>
    <source>
        <strain evidence="3 4">NBRC 107702</strain>
    </source>
</reference>
<dbReference type="AlphaFoldDB" id="A0A6F8XRZ4"/>
<dbReference type="SUPFAM" id="SSF51735">
    <property type="entry name" value="NAD(P)-binding Rossmann-fold domains"/>
    <property type="match status" value="1"/>
</dbReference>
<protein>
    <submittedName>
        <fullName evidence="3">3-ketoacyl-ACP reductase</fullName>
    </submittedName>
</protein>
<dbReference type="InterPro" id="IPR050259">
    <property type="entry name" value="SDR"/>
</dbReference>
<gene>
    <name evidence="3" type="primary">fabG_3</name>
    <name evidence="3" type="ORF">Pflav_030140</name>
</gene>
<sequence>MEQDLASKTALVTGSGRNIGRAVALEFAARGANVIVNSRTNREEVDAVAKEARDLGVGVIAAVGDISQQETIDEIAAQAKEQFGGVDIYVSNAAIRPFQSFFDLTVDDWLSVLNTQLNASFRLAKTFVPGMVEKKWGRIIHITGPDAFLGLSHRAHNVTAKGGLRALTKSLAIELGPFGITVNDVAPGAIDTIKNDASHPHVTKLGAPDENHRGEVIGRIPVGRLGTPEDLAYACGFLASPRAGFITGTVLPVFGAQWNVG</sequence>
<dbReference type="InterPro" id="IPR036291">
    <property type="entry name" value="NAD(P)-bd_dom_sf"/>
</dbReference>
<organism evidence="3 4">
    <name type="scientific">Phytohabitans flavus</name>
    <dbReference type="NCBI Taxonomy" id="1076124"/>
    <lineage>
        <taxon>Bacteria</taxon>
        <taxon>Bacillati</taxon>
        <taxon>Actinomycetota</taxon>
        <taxon>Actinomycetes</taxon>
        <taxon>Micromonosporales</taxon>
        <taxon>Micromonosporaceae</taxon>
    </lineage>
</organism>
<dbReference type="InterPro" id="IPR002347">
    <property type="entry name" value="SDR_fam"/>
</dbReference>
<dbReference type="Gene3D" id="3.40.50.720">
    <property type="entry name" value="NAD(P)-binding Rossmann-like Domain"/>
    <property type="match status" value="1"/>
</dbReference>
<dbReference type="PANTHER" id="PTHR42879">
    <property type="entry name" value="3-OXOACYL-(ACYL-CARRIER-PROTEIN) REDUCTASE"/>
    <property type="match status" value="1"/>
</dbReference>
<reference evidence="3 4" key="2">
    <citation type="submission" date="2020-03" db="EMBL/GenBank/DDBJ databases">
        <authorList>
            <person name="Ichikawa N."/>
            <person name="Kimura A."/>
            <person name="Kitahashi Y."/>
            <person name="Uohara A."/>
        </authorList>
    </citation>
    <scope>NUCLEOTIDE SEQUENCE [LARGE SCALE GENOMIC DNA]</scope>
    <source>
        <strain evidence="3 4">NBRC 107702</strain>
    </source>
</reference>
<evidence type="ECO:0000313" key="4">
    <source>
        <dbReference type="Proteomes" id="UP000502508"/>
    </source>
</evidence>